<keyword evidence="4" id="KW-1185">Reference proteome</keyword>
<dbReference type="Pfam" id="PF07510">
    <property type="entry name" value="GmrSD_C"/>
    <property type="match status" value="1"/>
</dbReference>
<dbReference type="Proteomes" id="UP001589718">
    <property type="component" value="Unassembled WGS sequence"/>
</dbReference>
<dbReference type="PANTHER" id="PTHR24094:SF15">
    <property type="entry name" value="AMP-DEPENDENT SYNTHETASE_LIGASE DOMAIN-CONTAINING PROTEIN-RELATED"/>
    <property type="match status" value="1"/>
</dbReference>
<evidence type="ECO:0000259" key="2">
    <source>
        <dbReference type="Pfam" id="PF07510"/>
    </source>
</evidence>
<protein>
    <submittedName>
        <fullName evidence="3">HNH endonuclease family protein</fullName>
    </submittedName>
</protein>
<proteinExistence type="predicted"/>
<dbReference type="PANTHER" id="PTHR24094">
    <property type="entry name" value="SECRETED PROTEIN"/>
    <property type="match status" value="1"/>
</dbReference>
<keyword evidence="3" id="KW-0540">Nuclease</keyword>
<name>A0ABV5PCL6_STRCM</name>
<feature type="domain" description="GmrSD restriction endonucleases C-terminal" evidence="2">
    <location>
        <begin position="83"/>
        <end position="197"/>
    </location>
</feature>
<dbReference type="GO" id="GO:0004519">
    <property type="term" value="F:endonuclease activity"/>
    <property type="evidence" value="ECO:0007669"/>
    <property type="project" value="UniProtKB-KW"/>
</dbReference>
<gene>
    <name evidence="3" type="ORF">ACFFTU_13360</name>
</gene>
<keyword evidence="3" id="KW-0255">Endonuclease</keyword>
<keyword evidence="1" id="KW-0732">Signal</keyword>
<dbReference type="RefSeq" id="WP_345223287.1">
    <property type="nucleotide sequence ID" value="NZ_BAAAXE010000013.1"/>
</dbReference>
<accession>A0ABV5PCL6</accession>
<dbReference type="InterPro" id="IPR011089">
    <property type="entry name" value="GmrSD_C"/>
</dbReference>
<comment type="caution">
    <text evidence="3">The sequence shown here is derived from an EMBL/GenBank/DDBJ whole genome shotgun (WGS) entry which is preliminary data.</text>
</comment>
<evidence type="ECO:0000313" key="4">
    <source>
        <dbReference type="Proteomes" id="UP001589718"/>
    </source>
</evidence>
<reference evidence="3 4" key="1">
    <citation type="submission" date="2024-09" db="EMBL/GenBank/DDBJ databases">
        <authorList>
            <person name="Sun Q."/>
            <person name="Mori K."/>
        </authorList>
    </citation>
    <scope>NUCLEOTIDE SEQUENCE [LARGE SCALE GENOMIC DNA]</scope>
    <source>
        <strain evidence="3 4">JCM 4362</strain>
    </source>
</reference>
<keyword evidence="3" id="KW-0378">Hydrolase</keyword>
<dbReference type="EMBL" id="JBHMCR010000006">
    <property type="protein sequence ID" value="MFB9520942.1"/>
    <property type="molecule type" value="Genomic_DNA"/>
</dbReference>
<organism evidence="3 4">
    <name type="scientific">Streptomyces cremeus</name>
    <dbReference type="NCBI Taxonomy" id="66881"/>
    <lineage>
        <taxon>Bacteria</taxon>
        <taxon>Bacillati</taxon>
        <taxon>Actinomycetota</taxon>
        <taxon>Actinomycetes</taxon>
        <taxon>Kitasatosporales</taxon>
        <taxon>Streptomycetaceae</taxon>
        <taxon>Streptomyces</taxon>
    </lineage>
</organism>
<feature type="signal peptide" evidence="1">
    <location>
        <begin position="1"/>
        <end position="19"/>
    </location>
</feature>
<evidence type="ECO:0000256" key="1">
    <source>
        <dbReference type="SAM" id="SignalP"/>
    </source>
</evidence>
<sequence length="213" mass="23157">MKTAALLFLLPLLFTSSPAAPPVTVTTTLHAAVAALPKAADTPAGYTAAEFTHWTDEDQDGCNTRSEVLLEEATTPPAADPRCVLTGGAWHSYYDKKDHTTATSLAVDHLVPLADAWRSGAAAWSPDERRRFANDTEDPRTLAAITSAEDRLKGDRDPAHWEPSDDGADCRYVAEWTAVKSRWRLTADAAEHKALTTMAAECPEEPLTYTHAR</sequence>
<evidence type="ECO:0000313" key="3">
    <source>
        <dbReference type="EMBL" id="MFB9520942.1"/>
    </source>
</evidence>
<feature type="chain" id="PRO_5046594220" evidence="1">
    <location>
        <begin position="20"/>
        <end position="213"/>
    </location>
</feature>